<dbReference type="GO" id="GO:0045739">
    <property type="term" value="P:positive regulation of DNA repair"/>
    <property type="evidence" value="ECO:0007669"/>
    <property type="project" value="TreeGrafter"/>
</dbReference>
<keyword evidence="3 6" id="KW-0460">Magnesium</keyword>
<gene>
    <name evidence="8" type="ORF">SSLN_LOCUS17443</name>
</gene>
<feature type="region of interest" description="Disordered" evidence="7">
    <location>
        <begin position="1"/>
        <end position="29"/>
    </location>
</feature>
<reference evidence="8 9" key="2">
    <citation type="submission" date="2018-11" db="EMBL/GenBank/DDBJ databases">
        <authorList>
            <consortium name="Pathogen Informatics"/>
        </authorList>
    </citation>
    <scope>NUCLEOTIDE SEQUENCE [LARGE SCALE GENOMIC DNA]</scope>
    <source>
        <strain evidence="8 9">NST_G2</strain>
    </source>
</reference>
<proteinExistence type="inferred from homology"/>
<evidence type="ECO:0000313" key="8">
    <source>
        <dbReference type="EMBL" id="VDM03829.1"/>
    </source>
</evidence>
<keyword evidence="4 6" id="KW-0904">Protein phosphatase</keyword>
<dbReference type="PANTHER" id="PTHR10190">
    <property type="entry name" value="EYES ABSENT"/>
    <property type="match status" value="1"/>
</dbReference>
<evidence type="ECO:0000313" key="10">
    <source>
        <dbReference type="WBParaSite" id="SSLN_0001810701-mRNA-1"/>
    </source>
</evidence>
<comment type="cofactor">
    <cofactor evidence="6">
        <name>Mg(2+)</name>
        <dbReference type="ChEBI" id="CHEBI:18420"/>
    </cofactor>
    <text evidence="6">Binds 1 Mg(2+) ion per subunit.</text>
</comment>
<sequence length="153" mass="16953">MAGFCSPLNQPSTQTIKSEDSDHGPSIALDTPDRAVTCPYCPQGTEHEARTTCCQPHIENQLSVTGGDAGLKRIFIWSLEDILILESSLSGKFIQLSSKEIAEARLCLRKVDEHVVSAANQHFFYQETEEFDQAHIDDVAGSDSEQELRYVLP</sequence>
<dbReference type="EC" id="3.1.3.48" evidence="6"/>
<evidence type="ECO:0000256" key="5">
    <source>
        <dbReference type="ARBA" id="ARBA00051722"/>
    </source>
</evidence>
<keyword evidence="6" id="KW-0804">Transcription</keyword>
<evidence type="ECO:0000256" key="4">
    <source>
        <dbReference type="ARBA" id="ARBA00022912"/>
    </source>
</evidence>
<evidence type="ECO:0000256" key="7">
    <source>
        <dbReference type="SAM" id="MobiDB-lite"/>
    </source>
</evidence>
<dbReference type="InterPro" id="IPR038102">
    <property type="entry name" value="EYA_dom_sf"/>
</dbReference>
<reference evidence="10" key="1">
    <citation type="submission" date="2016-06" db="UniProtKB">
        <authorList>
            <consortium name="WormBaseParasite"/>
        </authorList>
    </citation>
    <scope>IDENTIFICATION</scope>
</reference>
<evidence type="ECO:0000256" key="6">
    <source>
        <dbReference type="RuleBase" id="RU362036"/>
    </source>
</evidence>
<dbReference type="InterPro" id="IPR028472">
    <property type="entry name" value="EYA"/>
</dbReference>
<name>A0A183TLU5_SCHSO</name>
<keyword evidence="9" id="KW-1185">Reference proteome</keyword>
<protein>
    <recommendedName>
        <fullName evidence="6">Eyes absent homolog</fullName>
        <ecNumber evidence="6">3.1.3.48</ecNumber>
    </recommendedName>
</protein>
<dbReference type="PANTHER" id="PTHR10190:SF16">
    <property type="entry name" value="DEVELOPMENTAL PROTEIN EYES ABSENT"/>
    <property type="match status" value="1"/>
</dbReference>
<feature type="compositionally biased region" description="Polar residues" evidence="7">
    <location>
        <begin position="7"/>
        <end position="16"/>
    </location>
</feature>
<dbReference type="GO" id="GO:0030154">
    <property type="term" value="P:cell differentiation"/>
    <property type="evidence" value="ECO:0007669"/>
    <property type="project" value="TreeGrafter"/>
</dbReference>
<dbReference type="GO" id="GO:0005634">
    <property type="term" value="C:nucleus"/>
    <property type="evidence" value="ECO:0007669"/>
    <property type="project" value="TreeGrafter"/>
</dbReference>
<evidence type="ECO:0000256" key="2">
    <source>
        <dbReference type="ARBA" id="ARBA00022801"/>
    </source>
</evidence>
<dbReference type="AlphaFoldDB" id="A0A183TLU5"/>
<evidence type="ECO:0000256" key="3">
    <source>
        <dbReference type="ARBA" id="ARBA00022842"/>
    </source>
</evidence>
<evidence type="ECO:0000313" key="9">
    <source>
        <dbReference type="Proteomes" id="UP000275846"/>
    </source>
</evidence>
<keyword evidence="6" id="KW-0805">Transcription regulation</keyword>
<accession>A0A183TLU5</accession>
<dbReference type="Proteomes" id="UP000275846">
    <property type="component" value="Unassembled WGS sequence"/>
</dbReference>
<dbReference type="WBParaSite" id="SSLN_0001810701-mRNA-1">
    <property type="protein sequence ID" value="SSLN_0001810701-mRNA-1"/>
    <property type="gene ID" value="SSLN_0001810701"/>
</dbReference>
<dbReference type="GO" id="GO:0004725">
    <property type="term" value="F:protein tyrosine phosphatase activity"/>
    <property type="evidence" value="ECO:0007669"/>
    <property type="project" value="UniProtKB-EC"/>
</dbReference>
<organism evidence="10">
    <name type="scientific">Schistocephalus solidus</name>
    <name type="common">Tapeworm</name>
    <dbReference type="NCBI Taxonomy" id="70667"/>
    <lineage>
        <taxon>Eukaryota</taxon>
        <taxon>Metazoa</taxon>
        <taxon>Spiralia</taxon>
        <taxon>Lophotrochozoa</taxon>
        <taxon>Platyhelminthes</taxon>
        <taxon>Cestoda</taxon>
        <taxon>Eucestoda</taxon>
        <taxon>Diphyllobothriidea</taxon>
        <taxon>Diphyllobothriidae</taxon>
        <taxon>Schistocephalus</taxon>
    </lineage>
</organism>
<evidence type="ECO:0000256" key="1">
    <source>
        <dbReference type="ARBA" id="ARBA00010501"/>
    </source>
</evidence>
<keyword evidence="2 6" id="KW-0378">Hydrolase</keyword>
<dbReference type="Gene3D" id="3.40.50.12350">
    <property type="match status" value="1"/>
</dbReference>
<keyword evidence="6" id="KW-0479">Metal-binding</keyword>
<dbReference type="GO" id="GO:0046872">
    <property type="term" value="F:metal ion binding"/>
    <property type="evidence" value="ECO:0007669"/>
    <property type="project" value="UniProtKB-KW"/>
</dbReference>
<comment type="similarity">
    <text evidence="1 6">Belongs to the HAD-like hydrolase superfamily. EYA family.</text>
</comment>
<dbReference type="EMBL" id="UYSU01042519">
    <property type="protein sequence ID" value="VDM03829.1"/>
    <property type="molecule type" value="Genomic_DNA"/>
</dbReference>
<dbReference type="GO" id="GO:2001240">
    <property type="term" value="P:negative regulation of extrinsic apoptotic signaling pathway in absence of ligand"/>
    <property type="evidence" value="ECO:0007669"/>
    <property type="project" value="TreeGrafter"/>
</dbReference>
<dbReference type="STRING" id="70667.A0A183TLU5"/>
<dbReference type="OrthoDB" id="167668at2759"/>
<comment type="catalytic activity">
    <reaction evidence="5 6">
        <text>O-phospho-L-tyrosyl-[protein] + H2O = L-tyrosyl-[protein] + phosphate</text>
        <dbReference type="Rhea" id="RHEA:10684"/>
        <dbReference type="Rhea" id="RHEA-COMP:10136"/>
        <dbReference type="Rhea" id="RHEA-COMP:20101"/>
        <dbReference type="ChEBI" id="CHEBI:15377"/>
        <dbReference type="ChEBI" id="CHEBI:43474"/>
        <dbReference type="ChEBI" id="CHEBI:46858"/>
        <dbReference type="ChEBI" id="CHEBI:61978"/>
        <dbReference type="EC" id="3.1.3.48"/>
    </reaction>
</comment>